<dbReference type="AlphaFoldDB" id="A0AAF1BVU6"/>
<reference evidence="3" key="2">
    <citation type="submission" date="2023-10" db="EMBL/GenBank/DDBJ databases">
        <authorList>
            <person name="Choi B."/>
        </authorList>
    </citation>
    <scope>NUCLEOTIDE SEQUENCE</scope>
    <source>
        <strain evidence="3">UMB0763</strain>
    </source>
</reference>
<protein>
    <submittedName>
        <fullName evidence="3">YceI family protein</fullName>
    </submittedName>
</protein>
<evidence type="ECO:0000313" key="4">
    <source>
        <dbReference type="Proteomes" id="UP000234560"/>
    </source>
</evidence>
<dbReference type="PANTHER" id="PTHR34406:SF1">
    <property type="entry name" value="PROTEIN YCEI"/>
    <property type="match status" value="1"/>
</dbReference>
<evidence type="ECO:0000256" key="1">
    <source>
        <dbReference type="ARBA" id="ARBA00008812"/>
    </source>
</evidence>
<dbReference type="KEGG" id="cpyr:CYJ47_07790"/>
<dbReference type="EMBL" id="CP136958">
    <property type="protein sequence ID" value="WOT01191.1"/>
    <property type="molecule type" value="Genomic_DNA"/>
</dbReference>
<dbReference type="SUPFAM" id="SSF101874">
    <property type="entry name" value="YceI-like"/>
    <property type="match status" value="1"/>
</dbReference>
<sequence length="176" mass="18642">MTNLTGSYTIDPVHSNVGFTVRHAMVTKVHGTFNDFESSFTVDGDKVEGTATIKTDSIDTANAQRDGHVKSADFFDVENYPEMTFTITGAEVGDGTEGTVTGDLTIKGVTKSVSLNVEVLGVKEDQNGDTCLGFEASTKVNRKDFGIDFQAPLNGGGILVGEKLDIVIEGSAIKNA</sequence>
<dbReference type="RefSeq" id="WP_101678078.1">
    <property type="nucleotide sequence ID" value="NZ_CP136958.1"/>
</dbReference>
<dbReference type="PANTHER" id="PTHR34406">
    <property type="entry name" value="PROTEIN YCEI"/>
    <property type="match status" value="1"/>
</dbReference>
<comment type="similarity">
    <text evidence="1">Belongs to the UPF0312 family.</text>
</comment>
<evidence type="ECO:0000313" key="3">
    <source>
        <dbReference type="EMBL" id="WOT01191.1"/>
    </source>
</evidence>
<dbReference type="Gene3D" id="2.40.128.110">
    <property type="entry name" value="Lipid/polyisoprenoid-binding, YceI-like"/>
    <property type="match status" value="1"/>
</dbReference>
<dbReference type="Proteomes" id="UP000234560">
    <property type="component" value="Chromosome"/>
</dbReference>
<accession>A0AAF1BVU6</accession>
<dbReference type="InterPro" id="IPR036761">
    <property type="entry name" value="TTHA0802/YceI-like_sf"/>
</dbReference>
<proteinExistence type="inferred from homology"/>
<gene>
    <name evidence="3" type="ORF">CYJ47_07790</name>
</gene>
<evidence type="ECO:0000259" key="2">
    <source>
        <dbReference type="SMART" id="SM00867"/>
    </source>
</evidence>
<name>A0AAF1BVU6_9CORY</name>
<feature type="domain" description="Lipid/polyisoprenoid-binding YceI-like" evidence="2">
    <location>
        <begin position="7"/>
        <end position="173"/>
    </location>
</feature>
<reference evidence="3" key="1">
    <citation type="submission" date="2017-12" db="EMBL/GenBank/DDBJ databases">
        <authorList>
            <person name="Thomas-White K."/>
            <person name="Wolfe A.J."/>
        </authorList>
    </citation>
    <scope>NUCLEOTIDE SEQUENCE</scope>
    <source>
        <strain evidence="3">UMB0763</strain>
    </source>
</reference>
<dbReference type="Pfam" id="PF04264">
    <property type="entry name" value="YceI"/>
    <property type="match status" value="1"/>
</dbReference>
<dbReference type="InterPro" id="IPR007372">
    <property type="entry name" value="Lipid/polyisoprenoid-bd_YceI"/>
</dbReference>
<organism evidence="3 4">
    <name type="scientific">Corynebacterium pyruviciproducens</name>
    <dbReference type="NCBI Taxonomy" id="598660"/>
    <lineage>
        <taxon>Bacteria</taxon>
        <taxon>Bacillati</taxon>
        <taxon>Actinomycetota</taxon>
        <taxon>Actinomycetes</taxon>
        <taxon>Mycobacteriales</taxon>
        <taxon>Corynebacteriaceae</taxon>
        <taxon>Corynebacterium</taxon>
    </lineage>
</organism>
<dbReference type="SMART" id="SM00867">
    <property type="entry name" value="YceI"/>
    <property type="match status" value="1"/>
</dbReference>